<evidence type="ECO:0000256" key="11">
    <source>
        <dbReference type="ARBA" id="ARBA00023136"/>
    </source>
</evidence>
<sequence>MSFLRLRDSISAAAPAYLALSCFGLAAAPAAAQDGGEQAKPPMLGGVTVTDSAIDEDDYKVDRASSPKFTQPLRDTPQTIQVIDKQLFTEQGATTLTEVLRNSPGVGTFYAGENGNTTTGDSIRMRGFDTSSSIFVDGIRDLGSISRDIFNTEAVEVEKGPAGTDNGRTAPTGAINMVTKQAMLETAVSGIASFGVDGQKRVTADVNQTLGSASSNALRLNLLWQDSDVPGRDHVEDQRLGIAASLGLGLDTSTRAYVNLLYVYQDNIPDGYVPTIGLPGWEPQPGLEQLAGHPVASTNFYGTRDDRDNVSAAMATLRVEHDFSDNVTLSNIARWGQTKQDYLLTAFMSTGGSADDPMGGNIKWTDPNDLSTYTIARSLPTLKDVTNRILTDQLNLRADFATGAVEHNLSAGIEITSEKQVTYGQTASGARPPANLYNPDWTDAGTLSVARNGGIARGKTDTQSVYLFDTAKFADGLFLVTGGVRVDHYKTSFFSSTPCGGTGRRAVPCDGAPEGTVVTTADLDDKDTLFNWKLGAVFKPAEPVSLYVNYAISQQPPGGENFTLSSSASSASNPKFDPQKAKTIEAGIKWDALGERLALTAAIFQTTVTNEINSEILDDDGNPTQTGRKRVKGIELSAVGRITDAWSISGGYSHLKTRVTEGAPITSDGTPNLTYIPGDSFTLWTNYRFPFGLELAGGVRHNGGLHRGTDGAQGTPAFTEGYTVVDALLGYAVTDNLTLRVNAYNLFDEDYVAAINKSGYRYVPGQPQTFLFSADVRF</sequence>
<feature type="domain" description="TonB-dependent receptor-like beta-barrel" evidence="17">
    <location>
        <begin position="281"/>
        <end position="746"/>
    </location>
</feature>
<dbReference type="RefSeq" id="WP_089215083.1">
    <property type="nucleotide sequence ID" value="NZ_FZPA01000002.1"/>
</dbReference>
<dbReference type="OrthoDB" id="9760333at2"/>
<dbReference type="EMBL" id="FZPA01000002">
    <property type="protein sequence ID" value="SNS57457.1"/>
    <property type="molecule type" value="Genomic_DNA"/>
</dbReference>
<evidence type="ECO:0000256" key="6">
    <source>
        <dbReference type="ARBA" id="ARBA00022692"/>
    </source>
</evidence>
<evidence type="ECO:0000256" key="10">
    <source>
        <dbReference type="ARBA" id="ARBA00023077"/>
    </source>
</evidence>
<evidence type="ECO:0000259" key="18">
    <source>
        <dbReference type="Pfam" id="PF07715"/>
    </source>
</evidence>
<dbReference type="InterPro" id="IPR010105">
    <property type="entry name" value="TonB_sidphr_rcpt"/>
</dbReference>
<evidence type="ECO:0000259" key="17">
    <source>
        <dbReference type="Pfam" id="PF00593"/>
    </source>
</evidence>
<keyword evidence="3 14" id="KW-0813">Transport</keyword>
<dbReference type="FunFam" id="2.170.130.10:FF:000001">
    <property type="entry name" value="Catecholate siderophore TonB-dependent receptor"/>
    <property type="match status" value="1"/>
</dbReference>
<evidence type="ECO:0000256" key="14">
    <source>
        <dbReference type="PROSITE-ProRule" id="PRU01360"/>
    </source>
</evidence>
<dbReference type="AlphaFoldDB" id="A0A239FL09"/>
<evidence type="ECO:0000256" key="8">
    <source>
        <dbReference type="ARBA" id="ARBA00023004"/>
    </source>
</evidence>
<evidence type="ECO:0000256" key="3">
    <source>
        <dbReference type="ARBA" id="ARBA00022448"/>
    </source>
</evidence>
<dbReference type="CDD" id="cd01347">
    <property type="entry name" value="ligand_gated_channel"/>
    <property type="match status" value="1"/>
</dbReference>
<dbReference type="InterPro" id="IPR037066">
    <property type="entry name" value="Plug_dom_sf"/>
</dbReference>
<dbReference type="SUPFAM" id="SSF56935">
    <property type="entry name" value="Porins"/>
    <property type="match status" value="1"/>
</dbReference>
<evidence type="ECO:0000256" key="13">
    <source>
        <dbReference type="ARBA" id="ARBA00023237"/>
    </source>
</evidence>
<dbReference type="InterPro" id="IPR036942">
    <property type="entry name" value="Beta-barrel_TonB_sf"/>
</dbReference>
<evidence type="ECO:0000256" key="5">
    <source>
        <dbReference type="ARBA" id="ARBA00022496"/>
    </source>
</evidence>
<dbReference type="NCBIfam" id="TIGR01783">
    <property type="entry name" value="TonB-siderophor"/>
    <property type="match status" value="1"/>
</dbReference>
<evidence type="ECO:0000256" key="1">
    <source>
        <dbReference type="ARBA" id="ARBA00004571"/>
    </source>
</evidence>
<proteinExistence type="inferred from homology"/>
<comment type="subcellular location">
    <subcellularLocation>
        <location evidence="1 14">Cell outer membrane</location>
        <topology evidence="1 14">Multi-pass membrane protein</topology>
    </subcellularLocation>
</comment>
<comment type="similarity">
    <text evidence="2 14 15">Belongs to the TonB-dependent receptor family.</text>
</comment>
<protein>
    <submittedName>
        <fullName evidence="19">Catecholate siderophore receptor</fullName>
    </submittedName>
</protein>
<dbReference type="PROSITE" id="PS52016">
    <property type="entry name" value="TONB_DEPENDENT_REC_3"/>
    <property type="match status" value="1"/>
</dbReference>
<name>A0A239FL09_9SPHN</name>
<evidence type="ECO:0000256" key="9">
    <source>
        <dbReference type="ARBA" id="ARBA00023065"/>
    </source>
</evidence>
<dbReference type="Proteomes" id="UP000198339">
    <property type="component" value="Unassembled WGS sequence"/>
</dbReference>
<feature type="signal peptide" evidence="16">
    <location>
        <begin position="1"/>
        <end position="32"/>
    </location>
</feature>
<evidence type="ECO:0000256" key="7">
    <source>
        <dbReference type="ARBA" id="ARBA00022729"/>
    </source>
</evidence>
<dbReference type="PANTHER" id="PTHR32552">
    <property type="entry name" value="FERRICHROME IRON RECEPTOR-RELATED"/>
    <property type="match status" value="1"/>
</dbReference>
<evidence type="ECO:0000313" key="19">
    <source>
        <dbReference type="EMBL" id="SNS57457.1"/>
    </source>
</evidence>
<keyword evidence="13 14" id="KW-0998">Cell outer membrane</keyword>
<keyword evidence="4 14" id="KW-1134">Transmembrane beta strand</keyword>
<dbReference type="InterPro" id="IPR012910">
    <property type="entry name" value="Plug_dom"/>
</dbReference>
<dbReference type="Gene3D" id="2.170.130.10">
    <property type="entry name" value="TonB-dependent receptor, plug domain"/>
    <property type="match status" value="1"/>
</dbReference>
<keyword evidence="5" id="KW-0410">Iron transport</keyword>
<evidence type="ECO:0000313" key="20">
    <source>
        <dbReference type="Proteomes" id="UP000198339"/>
    </source>
</evidence>
<keyword evidence="9" id="KW-0406">Ion transport</keyword>
<dbReference type="GO" id="GO:0015344">
    <property type="term" value="F:siderophore uptake transmembrane transporter activity"/>
    <property type="evidence" value="ECO:0007669"/>
    <property type="project" value="TreeGrafter"/>
</dbReference>
<dbReference type="GO" id="GO:0015891">
    <property type="term" value="P:siderophore transport"/>
    <property type="evidence" value="ECO:0007669"/>
    <property type="project" value="InterPro"/>
</dbReference>
<evidence type="ECO:0000256" key="4">
    <source>
        <dbReference type="ARBA" id="ARBA00022452"/>
    </source>
</evidence>
<feature type="domain" description="TonB-dependent receptor plug" evidence="18">
    <location>
        <begin position="73"/>
        <end position="174"/>
    </location>
</feature>
<dbReference type="Pfam" id="PF00593">
    <property type="entry name" value="TonB_dep_Rec_b-barrel"/>
    <property type="match status" value="1"/>
</dbReference>
<dbReference type="Gene3D" id="2.40.170.20">
    <property type="entry name" value="TonB-dependent receptor, beta-barrel domain"/>
    <property type="match status" value="1"/>
</dbReference>
<keyword evidence="11 14" id="KW-0472">Membrane</keyword>
<dbReference type="GO" id="GO:0038023">
    <property type="term" value="F:signaling receptor activity"/>
    <property type="evidence" value="ECO:0007669"/>
    <property type="project" value="InterPro"/>
</dbReference>
<keyword evidence="12 19" id="KW-0675">Receptor</keyword>
<gene>
    <name evidence="19" type="ORF">SAMN06295955_102130</name>
</gene>
<accession>A0A239FL09</accession>
<evidence type="ECO:0000256" key="16">
    <source>
        <dbReference type="SAM" id="SignalP"/>
    </source>
</evidence>
<evidence type="ECO:0000256" key="12">
    <source>
        <dbReference type="ARBA" id="ARBA00023170"/>
    </source>
</evidence>
<dbReference type="PANTHER" id="PTHR32552:SF89">
    <property type="entry name" value="CATECHOLATE SIDEROPHORE RECEPTOR FIU"/>
    <property type="match status" value="1"/>
</dbReference>
<dbReference type="NCBIfam" id="NF007349">
    <property type="entry name" value="PRK09840.1"/>
    <property type="match status" value="1"/>
</dbReference>
<dbReference type="GO" id="GO:0009279">
    <property type="term" value="C:cell outer membrane"/>
    <property type="evidence" value="ECO:0007669"/>
    <property type="project" value="UniProtKB-SubCell"/>
</dbReference>
<reference evidence="19 20" key="1">
    <citation type="submission" date="2017-06" db="EMBL/GenBank/DDBJ databases">
        <authorList>
            <person name="Kim H.J."/>
            <person name="Triplett B.A."/>
        </authorList>
    </citation>
    <scope>NUCLEOTIDE SEQUENCE [LARGE SCALE GENOMIC DNA]</scope>
    <source>
        <strain evidence="19 20">DS15</strain>
    </source>
</reference>
<dbReference type="InterPro" id="IPR000531">
    <property type="entry name" value="Beta-barrel_TonB"/>
</dbReference>
<keyword evidence="20" id="KW-1185">Reference proteome</keyword>
<dbReference type="PROSITE" id="PS51257">
    <property type="entry name" value="PROKAR_LIPOPROTEIN"/>
    <property type="match status" value="1"/>
</dbReference>
<keyword evidence="6 14" id="KW-0812">Transmembrane</keyword>
<organism evidence="19 20">
    <name type="scientific">Sphingopyxis indica</name>
    <dbReference type="NCBI Taxonomy" id="436663"/>
    <lineage>
        <taxon>Bacteria</taxon>
        <taxon>Pseudomonadati</taxon>
        <taxon>Pseudomonadota</taxon>
        <taxon>Alphaproteobacteria</taxon>
        <taxon>Sphingomonadales</taxon>
        <taxon>Sphingomonadaceae</taxon>
        <taxon>Sphingopyxis</taxon>
    </lineage>
</organism>
<keyword evidence="8" id="KW-0408">Iron</keyword>
<evidence type="ECO:0000256" key="15">
    <source>
        <dbReference type="RuleBase" id="RU003357"/>
    </source>
</evidence>
<dbReference type="InterPro" id="IPR039426">
    <property type="entry name" value="TonB-dep_rcpt-like"/>
</dbReference>
<feature type="chain" id="PRO_5013076921" evidence="16">
    <location>
        <begin position="33"/>
        <end position="778"/>
    </location>
</feature>
<evidence type="ECO:0000256" key="2">
    <source>
        <dbReference type="ARBA" id="ARBA00009810"/>
    </source>
</evidence>
<keyword evidence="7 16" id="KW-0732">Signal</keyword>
<keyword evidence="10 15" id="KW-0798">TonB box</keyword>
<dbReference type="Pfam" id="PF07715">
    <property type="entry name" value="Plug"/>
    <property type="match status" value="1"/>
</dbReference>